<dbReference type="EMBL" id="JPKY01000029">
    <property type="protein sequence ID" value="KFH45641.1"/>
    <property type="molecule type" value="Genomic_DNA"/>
</dbReference>
<dbReference type="Gene3D" id="3.30.160.60">
    <property type="entry name" value="Classic Zinc Finger"/>
    <property type="match status" value="1"/>
</dbReference>
<evidence type="ECO:0000259" key="3">
    <source>
        <dbReference type="PROSITE" id="PS50217"/>
    </source>
</evidence>
<dbReference type="Proteomes" id="UP000029964">
    <property type="component" value="Unassembled WGS sequence"/>
</dbReference>
<dbReference type="PROSITE" id="PS00036">
    <property type="entry name" value="BZIP_BASIC"/>
    <property type="match status" value="1"/>
</dbReference>
<feature type="domain" description="BZIP" evidence="3">
    <location>
        <begin position="212"/>
        <end position="269"/>
    </location>
</feature>
<feature type="compositionally biased region" description="Low complexity" evidence="2">
    <location>
        <begin position="138"/>
        <end position="195"/>
    </location>
</feature>
<dbReference type="InterPro" id="IPR004827">
    <property type="entry name" value="bZIP"/>
</dbReference>
<reference evidence="5" key="1">
    <citation type="journal article" date="2014" name="Genome Announc.">
        <title>Genome sequence and annotation of Acremonium chrysogenum, producer of the beta-lactam antibiotic cephalosporin C.</title>
        <authorList>
            <person name="Terfehr D."/>
            <person name="Dahlmann T.A."/>
            <person name="Specht T."/>
            <person name="Zadra I."/>
            <person name="Kuernsteiner H."/>
            <person name="Kueck U."/>
        </authorList>
    </citation>
    <scope>NUCLEOTIDE SEQUENCE [LARGE SCALE GENOMIC DNA]</scope>
    <source>
        <strain evidence="5">ATCC 11550 / CBS 779.69 / DSM 880 / IAM 14645 / JCM 23072 / IMI 49137</strain>
    </source>
</reference>
<dbReference type="PANTHER" id="PTHR23334:SF20">
    <property type="entry name" value="BASIC LEUCINE ZIPPER 24"/>
    <property type="match status" value="1"/>
</dbReference>
<feature type="coiled-coil region" evidence="1">
    <location>
        <begin position="224"/>
        <end position="258"/>
    </location>
</feature>
<evidence type="ECO:0000256" key="1">
    <source>
        <dbReference type="SAM" id="Coils"/>
    </source>
</evidence>
<organism evidence="4 5">
    <name type="scientific">Hapsidospora chrysogenum (strain ATCC 11550 / CBS 779.69 / DSM 880 / IAM 14645 / JCM 23072 / IMI 49137)</name>
    <name type="common">Acremonium chrysogenum</name>
    <dbReference type="NCBI Taxonomy" id="857340"/>
    <lineage>
        <taxon>Eukaryota</taxon>
        <taxon>Fungi</taxon>
        <taxon>Dikarya</taxon>
        <taxon>Ascomycota</taxon>
        <taxon>Pezizomycotina</taxon>
        <taxon>Sordariomycetes</taxon>
        <taxon>Hypocreomycetidae</taxon>
        <taxon>Hypocreales</taxon>
        <taxon>Bionectriaceae</taxon>
        <taxon>Hapsidospora</taxon>
    </lineage>
</organism>
<proteinExistence type="predicted"/>
<dbReference type="SUPFAM" id="SSF57959">
    <property type="entry name" value="Leucine zipper domain"/>
    <property type="match status" value="1"/>
</dbReference>
<dbReference type="OrthoDB" id="5147553at2759"/>
<keyword evidence="1" id="KW-0175">Coiled coil</keyword>
<dbReference type="STRING" id="857340.A0A086T8F9"/>
<dbReference type="SMART" id="SM00338">
    <property type="entry name" value="BRLZ"/>
    <property type="match status" value="1"/>
</dbReference>
<accession>A0A086T8F9</accession>
<protein>
    <recommendedName>
        <fullName evidence="3">BZIP domain-containing protein</fullName>
    </recommendedName>
</protein>
<evidence type="ECO:0000256" key="2">
    <source>
        <dbReference type="SAM" id="MobiDB-lite"/>
    </source>
</evidence>
<dbReference type="Pfam" id="PF07716">
    <property type="entry name" value="bZIP_2"/>
    <property type="match status" value="1"/>
</dbReference>
<feature type="compositionally biased region" description="Basic and acidic residues" evidence="2">
    <location>
        <begin position="196"/>
        <end position="211"/>
    </location>
</feature>
<dbReference type="GO" id="GO:0000978">
    <property type="term" value="F:RNA polymerase II cis-regulatory region sequence-specific DNA binding"/>
    <property type="evidence" value="ECO:0007669"/>
    <property type="project" value="TreeGrafter"/>
</dbReference>
<comment type="caution">
    <text evidence="4">The sequence shown here is derived from an EMBL/GenBank/DDBJ whole genome shotgun (WGS) entry which is preliminary data.</text>
</comment>
<dbReference type="AlphaFoldDB" id="A0A086T8F9"/>
<dbReference type="InterPro" id="IPR046347">
    <property type="entry name" value="bZIP_sf"/>
</dbReference>
<dbReference type="HOGENOM" id="CLU_1030420_0_0_1"/>
<dbReference type="PANTHER" id="PTHR23334">
    <property type="entry name" value="CCAAT/ENHANCER BINDING PROTEIN"/>
    <property type="match status" value="1"/>
</dbReference>
<dbReference type="InterPro" id="IPR031106">
    <property type="entry name" value="C/EBP"/>
</dbReference>
<gene>
    <name evidence="4" type="ORF">ACRE_035260</name>
</gene>
<sequence>MASSASSASAAAVQAIAAFFRPQQPKEPNQQQQQQEYLDQQLFQDLFDTTPQQRQTPLLDDYTLWTEDGLGDQGDFDWTALGLDSLGTQLLQPGPLELATELQTAQPLLNALEEHQLQEADFLFGGDNMAATMGGRAHMAMAPGPHPPSTTTATNTNTNTTSTPAIIAPSSTTSPSASSERSPSSPTSSSTSTKRPSTDDNRAGDQDDASVKRQRNTMAARRYRQRRLDRLADLERQLAEVTSERDDLRVKLARREAEVGALKEVLSAKK</sequence>
<name>A0A086T8F9_HAPC1</name>
<dbReference type="GO" id="GO:0006351">
    <property type="term" value="P:DNA-templated transcription"/>
    <property type="evidence" value="ECO:0007669"/>
    <property type="project" value="InterPro"/>
</dbReference>
<evidence type="ECO:0000313" key="4">
    <source>
        <dbReference type="EMBL" id="KFH45641.1"/>
    </source>
</evidence>
<evidence type="ECO:0000313" key="5">
    <source>
        <dbReference type="Proteomes" id="UP000029964"/>
    </source>
</evidence>
<feature type="region of interest" description="Disordered" evidence="2">
    <location>
        <begin position="138"/>
        <end position="224"/>
    </location>
</feature>
<dbReference type="GO" id="GO:0000981">
    <property type="term" value="F:DNA-binding transcription factor activity, RNA polymerase II-specific"/>
    <property type="evidence" value="ECO:0007669"/>
    <property type="project" value="TreeGrafter"/>
</dbReference>
<dbReference type="PROSITE" id="PS50217">
    <property type="entry name" value="BZIP"/>
    <property type="match status" value="1"/>
</dbReference>
<keyword evidence="5" id="KW-1185">Reference proteome</keyword>